<feature type="transmembrane region" description="Helical" evidence="2">
    <location>
        <begin position="17"/>
        <end position="45"/>
    </location>
</feature>
<feature type="transmembrane region" description="Helical" evidence="2">
    <location>
        <begin position="57"/>
        <end position="79"/>
    </location>
</feature>
<dbReference type="Pfam" id="PF07690">
    <property type="entry name" value="MFS_1"/>
    <property type="match status" value="1"/>
</dbReference>
<keyword evidence="2" id="KW-0472">Membrane</keyword>
<name>A0A267FYG8_9PLAT</name>
<comment type="caution">
    <text evidence="3">The sequence shown here is derived from an EMBL/GenBank/DDBJ whole genome shotgun (WGS) entry which is preliminary data.</text>
</comment>
<dbReference type="InterPro" id="IPR050327">
    <property type="entry name" value="Proton-linked_MCT"/>
</dbReference>
<keyword evidence="2" id="KW-1133">Transmembrane helix</keyword>
<evidence type="ECO:0000256" key="2">
    <source>
        <dbReference type="SAM" id="Phobius"/>
    </source>
</evidence>
<accession>A0A267FYG8</accession>
<dbReference type="GO" id="GO:0022857">
    <property type="term" value="F:transmembrane transporter activity"/>
    <property type="evidence" value="ECO:0007669"/>
    <property type="project" value="InterPro"/>
</dbReference>
<dbReference type="EMBL" id="NIVC01000662">
    <property type="protein sequence ID" value="PAA78851.1"/>
    <property type="molecule type" value="Genomic_DNA"/>
</dbReference>
<dbReference type="InterPro" id="IPR011701">
    <property type="entry name" value="MFS"/>
</dbReference>
<feature type="transmembrane region" description="Helical" evidence="2">
    <location>
        <begin position="348"/>
        <end position="368"/>
    </location>
</feature>
<sequence>MTISSKAQELIDSVTPLLILVVCCISSLLIATNVRCHGSLALYLYEDLPAYVERNEVHWLGATHGMIVFMFVPLISGIIDHFKISYRTCMVASGLTSLLACLLSTGFSEPGYMIFTDTVAAGGAASVMLSTVILVIDDYFPRESSLRIFATTMVQGVAFATFFLIDGYSIALKLAGWRAVFYAYGTIACVMGIFGGLLFARPVRPYSFQQQQQQQQQQQSQKKKPLQQLEYSPLPSSVQLADARTDEADDDTEEAELDTDEEEAASASAPKPSNDASVIDQLFEKKDWKKRLLSMSLTEMQSSRTSLLWLCERLLAAVVSDGVFLFLLLHSDIARFPFIAGAATPSPAMGRITTAFLFTVGSTTSYLGGGILGCLIRGRLLIVYMAGALINLCALIGWVAVLDSYYHGELVFAWFCGLGVGAVNTFSFAASEEATGIRARSIFPFTKLANGLSIVTIEVTHSVLTSKTGSQLELLLIVLLMLSLAEFALLVLIRQINRQLDASMNRFKSPRRVSRTVG</sequence>
<dbReference type="Proteomes" id="UP000215902">
    <property type="component" value="Unassembled WGS sequence"/>
</dbReference>
<feature type="transmembrane region" description="Helical" evidence="2">
    <location>
        <begin position="380"/>
        <end position="400"/>
    </location>
</feature>
<reference evidence="3 4" key="1">
    <citation type="submission" date="2017-06" db="EMBL/GenBank/DDBJ databases">
        <title>A platform for efficient transgenesis in Macrostomum lignano, a flatworm model organism for stem cell research.</title>
        <authorList>
            <person name="Berezikov E."/>
        </authorList>
    </citation>
    <scope>NUCLEOTIDE SEQUENCE [LARGE SCALE GENOMIC DNA]</scope>
    <source>
        <strain evidence="3">DV1</strain>
        <tissue evidence="3">Whole organism</tissue>
    </source>
</reference>
<keyword evidence="4" id="KW-1185">Reference proteome</keyword>
<dbReference type="Gene3D" id="1.20.1250.20">
    <property type="entry name" value="MFS general substrate transporter like domains"/>
    <property type="match status" value="1"/>
</dbReference>
<evidence type="ECO:0000313" key="3">
    <source>
        <dbReference type="EMBL" id="PAA78851.1"/>
    </source>
</evidence>
<feature type="transmembrane region" description="Helical" evidence="2">
    <location>
        <begin position="412"/>
        <end position="430"/>
    </location>
</feature>
<proteinExistence type="predicted"/>
<gene>
    <name evidence="3" type="ORF">BOX15_Mlig013385g3</name>
</gene>
<feature type="transmembrane region" description="Helical" evidence="2">
    <location>
        <begin position="181"/>
        <end position="200"/>
    </location>
</feature>
<feature type="transmembrane region" description="Helical" evidence="2">
    <location>
        <begin position="148"/>
        <end position="169"/>
    </location>
</feature>
<keyword evidence="2" id="KW-0812">Transmembrane</keyword>
<dbReference type="PANTHER" id="PTHR11360">
    <property type="entry name" value="MONOCARBOXYLATE TRANSPORTER"/>
    <property type="match status" value="1"/>
</dbReference>
<dbReference type="SUPFAM" id="SSF103473">
    <property type="entry name" value="MFS general substrate transporter"/>
    <property type="match status" value="1"/>
</dbReference>
<feature type="transmembrane region" description="Helical" evidence="2">
    <location>
        <begin position="307"/>
        <end position="328"/>
    </location>
</feature>
<dbReference type="InterPro" id="IPR036259">
    <property type="entry name" value="MFS_trans_sf"/>
</dbReference>
<organism evidence="3 4">
    <name type="scientific">Macrostomum lignano</name>
    <dbReference type="NCBI Taxonomy" id="282301"/>
    <lineage>
        <taxon>Eukaryota</taxon>
        <taxon>Metazoa</taxon>
        <taxon>Spiralia</taxon>
        <taxon>Lophotrochozoa</taxon>
        <taxon>Platyhelminthes</taxon>
        <taxon>Rhabditophora</taxon>
        <taxon>Macrostomorpha</taxon>
        <taxon>Macrostomida</taxon>
        <taxon>Macrostomidae</taxon>
        <taxon>Macrostomum</taxon>
    </lineage>
</organism>
<evidence type="ECO:0008006" key="5">
    <source>
        <dbReference type="Google" id="ProtNLM"/>
    </source>
</evidence>
<feature type="transmembrane region" description="Helical" evidence="2">
    <location>
        <begin position="442"/>
        <end position="462"/>
    </location>
</feature>
<dbReference type="PANTHER" id="PTHR11360:SF284">
    <property type="entry name" value="EG:103B4.3 PROTEIN-RELATED"/>
    <property type="match status" value="1"/>
</dbReference>
<dbReference type="STRING" id="282301.A0A267FYG8"/>
<dbReference type="AlphaFoldDB" id="A0A267FYG8"/>
<protein>
    <recommendedName>
        <fullName evidence="5">Major facilitator superfamily (MFS) profile domain-containing protein</fullName>
    </recommendedName>
</protein>
<evidence type="ECO:0000313" key="4">
    <source>
        <dbReference type="Proteomes" id="UP000215902"/>
    </source>
</evidence>
<feature type="transmembrane region" description="Helical" evidence="2">
    <location>
        <begin position="113"/>
        <end position="136"/>
    </location>
</feature>
<feature type="transmembrane region" description="Helical" evidence="2">
    <location>
        <begin position="474"/>
        <end position="493"/>
    </location>
</feature>
<feature type="transmembrane region" description="Helical" evidence="2">
    <location>
        <begin position="86"/>
        <end position="107"/>
    </location>
</feature>
<evidence type="ECO:0000256" key="1">
    <source>
        <dbReference type="SAM" id="MobiDB-lite"/>
    </source>
</evidence>
<feature type="compositionally biased region" description="Acidic residues" evidence="1">
    <location>
        <begin position="247"/>
        <end position="264"/>
    </location>
</feature>
<feature type="region of interest" description="Disordered" evidence="1">
    <location>
        <begin position="242"/>
        <end position="275"/>
    </location>
</feature>